<dbReference type="Proteomes" id="UP000229526">
    <property type="component" value="Unassembled WGS sequence"/>
</dbReference>
<evidence type="ECO:0000313" key="4">
    <source>
        <dbReference type="Proteomes" id="UP000229526"/>
    </source>
</evidence>
<dbReference type="PANTHER" id="PTHR11138">
    <property type="entry name" value="METHIONYL-TRNA FORMYLTRANSFERASE"/>
    <property type="match status" value="1"/>
</dbReference>
<gene>
    <name evidence="3" type="ORF">COU11_03755</name>
</gene>
<dbReference type="EC" id="2.1.2.9" evidence="1"/>
<dbReference type="InterPro" id="IPR041711">
    <property type="entry name" value="Met-tRNA-FMT_N"/>
</dbReference>
<dbReference type="EMBL" id="PFBD01000025">
    <property type="protein sequence ID" value="PIR86793.1"/>
    <property type="molecule type" value="Genomic_DNA"/>
</dbReference>
<dbReference type="GO" id="GO:0005829">
    <property type="term" value="C:cytosol"/>
    <property type="evidence" value="ECO:0007669"/>
    <property type="project" value="TreeGrafter"/>
</dbReference>
<proteinExistence type="predicted"/>
<dbReference type="AlphaFoldDB" id="A0A2H0UK58"/>
<organism evidence="3 4">
    <name type="scientific">Candidatus Harrisonbacteria bacterium CG10_big_fil_rev_8_21_14_0_10_49_15</name>
    <dbReference type="NCBI Taxonomy" id="1974587"/>
    <lineage>
        <taxon>Bacteria</taxon>
        <taxon>Candidatus Harrisoniibacteriota</taxon>
    </lineage>
</organism>
<comment type="caution">
    <text evidence="3">The sequence shown here is derived from an EMBL/GenBank/DDBJ whole genome shotgun (WGS) entry which is preliminary data.</text>
</comment>
<feature type="domain" description="Formyl transferase N-terminal" evidence="2">
    <location>
        <begin position="4"/>
        <end position="179"/>
    </location>
</feature>
<accession>A0A2H0UK58</accession>
<sequence length="281" mass="30925">MNFIYFGSFHISAAVLEHIVKAGFMPTVVICNPDRPAGRKKVLTPPAVKQLILEHSWPIKISQPEKLETRSLKLEVGEVDLAIVMGYPLIIPQTIIDLPCLGTIGVHPSLLPKYRGASPIQSVLLAGESTTGVTLYQMDSKMDHGKIIASSEWQVASGTTNTDLEKQLSKVASELLIKTMPKFVAGKITPQEQDHSQASFTQKFTGADGQVDMTKDEPKLIYRKIKAFNPEPSVWTMNFPGYEGLRIKLLAATKQNEVVIITKIQPAGKTAFDTNLKLESN</sequence>
<dbReference type="InterPro" id="IPR002376">
    <property type="entry name" value="Formyl_transf_N"/>
</dbReference>
<dbReference type="Gene3D" id="3.40.50.12230">
    <property type="match status" value="1"/>
</dbReference>
<evidence type="ECO:0000256" key="1">
    <source>
        <dbReference type="ARBA" id="ARBA00012261"/>
    </source>
</evidence>
<evidence type="ECO:0000259" key="2">
    <source>
        <dbReference type="Pfam" id="PF00551"/>
    </source>
</evidence>
<dbReference type="SUPFAM" id="SSF50486">
    <property type="entry name" value="FMT C-terminal domain-like"/>
    <property type="match status" value="1"/>
</dbReference>
<protein>
    <recommendedName>
        <fullName evidence="1">methionyl-tRNA formyltransferase</fullName>
        <ecNumber evidence="1">2.1.2.9</ecNumber>
    </recommendedName>
</protein>
<name>A0A2H0UK58_9BACT</name>
<dbReference type="SUPFAM" id="SSF53328">
    <property type="entry name" value="Formyltransferase"/>
    <property type="match status" value="1"/>
</dbReference>
<dbReference type="InterPro" id="IPR011034">
    <property type="entry name" value="Formyl_transferase-like_C_sf"/>
</dbReference>
<dbReference type="Pfam" id="PF00551">
    <property type="entry name" value="Formyl_trans_N"/>
    <property type="match status" value="1"/>
</dbReference>
<reference evidence="4" key="1">
    <citation type="submission" date="2017-09" db="EMBL/GenBank/DDBJ databases">
        <title>Depth-based differentiation of microbial function through sediment-hosted aquifers and enrichment of novel symbionts in the deep terrestrial subsurface.</title>
        <authorList>
            <person name="Probst A.J."/>
            <person name="Ladd B."/>
            <person name="Jarett J.K."/>
            <person name="Geller-Mcgrath D.E."/>
            <person name="Sieber C.M.K."/>
            <person name="Emerson J.B."/>
            <person name="Anantharaman K."/>
            <person name="Thomas B.C."/>
            <person name="Malmstrom R."/>
            <person name="Stieglmeier M."/>
            <person name="Klingl A."/>
            <person name="Woyke T."/>
            <person name="Ryan C.M."/>
            <person name="Banfield J.F."/>
        </authorList>
    </citation>
    <scope>NUCLEOTIDE SEQUENCE [LARGE SCALE GENOMIC DNA]</scope>
</reference>
<dbReference type="CDD" id="cd08646">
    <property type="entry name" value="FMT_core_Met-tRNA-FMT_N"/>
    <property type="match status" value="1"/>
</dbReference>
<dbReference type="PANTHER" id="PTHR11138:SF5">
    <property type="entry name" value="METHIONYL-TRNA FORMYLTRANSFERASE, MITOCHONDRIAL"/>
    <property type="match status" value="1"/>
</dbReference>
<evidence type="ECO:0000313" key="3">
    <source>
        <dbReference type="EMBL" id="PIR86793.1"/>
    </source>
</evidence>
<dbReference type="InterPro" id="IPR036477">
    <property type="entry name" value="Formyl_transf_N_sf"/>
</dbReference>
<dbReference type="GO" id="GO:0004479">
    <property type="term" value="F:methionyl-tRNA formyltransferase activity"/>
    <property type="evidence" value="ECO:0007669"/>
    <property type="project" value="UniProtKB-EC"/>
</dbReference>